<accession>D9R5K0</accession>
<dbReference type="SUPFAM" id="SSF50621">
    <property type="entry name" value="Alanine racemase C-terminal domain-like"/>
    <property type="match status" value="1"/>
</dbReference>
<dbReference type="PANTHER" id="PTHR43727">
    <property type="entry name" value="DIAMINOPIMELATE DECARBOXYLASE"/>
    <property type="match status" value="1"/>
</dbReference>
<dbReference type="HOGENOM" id="CLU_026444_0_3_9"/>
<dbReference type="OrthoDB" id="9802241at2"/>
<dbReference type="InterPro" id="IPR029066">
    <property type="entry name" value="PLP-binding_barrel"/>
</dbReference>
<feature type="domain" description="Orn/DAP/Arg decarboxylase 2 N-terminal" evidence="3">
    <location>
        <begin position="28"/>
        <end position="254"/>
    </location>
</feature>
<name>D9R5K0_LACSW</name>
<dbReference type="EMBL" id="CP002109">
    <property type="protein sequence ID" value="ADL05183.1"/>
    <property type="molecule type" value="Genomic_DNA"/>
</dbReference>
<dbReference type="AlphaFoldDB" id="D9R5K0"/>
<dbReference type="KEGG" id="csh:Closa_2618"/>
<keyword evidence="5" id="KW-1185">Reference proteome</keyword>
<dbReference type="PaxDb" id="610130-Closa_2618"/>
<dbReference type="STRING" id="610130.Closa_2618"/>
<evidence type="ECO:0000313" key="5">
    <source>
        <dbReference type="Proteomes" id="UP000001662"/>
    </source>
</evidence>
<protein>
    <submittedName>
        <fullName evidence="4">Orn/DAP/Arg decarboxylase 2</fullName>
    </submittedName>
</protein>
<gene>
    <name evidence="4" type="ordered locus">Closa_2618</name>
</gene>
<evidence type="ECO:0000313" key="4">
    <source>
        <dbReference type="EMBL" id="ADL05183.1"/>
    </source>
</evidence>
<reference evidence="4" key="1">
    <citation type="submission" date="2010-07" db="EMBL/GenBank/DDBJ databases">
        <title>Complete sequence of Clostridium saccharolyticum WM1.</title>
        <authorList>
            <consortium name="US DOE Joint Genome Institute"/>
            <person name="Lucas S."/>
            <person name="Copeland A."/>
            <person name="Lapidus A."/>
            <person name="Cheng J.-F."/>
            <person name="Bruce D."/>
            <person name="Goodwin L."/>
            <person name="Pitluck S."/>
            <person name="Chertkov O."/>
            <person name="Detter J.C."/>
            <person name="Han C."/>
            <person name="Tapia R."/>
            <person name="Land M."/>
            <person name="Hauser L."/>
            <person name="Chang Y.-J."/>
            <person name="Jeffries C."/>
            <person name="Kyrpides N."/>
            <person name="Ivanova N."/>
            <person name="Mikhailova N."/>
            <person name="Mouttaki H."/>
            <person name="Lin L."/>
            <person name="Zhou J."/>
            <person name="Hemme C.L."/>
            <person name="Woyke T."/>
        </authorList>
    </citation>
    <scope>NUCLEOTIDE SEQUENCE [LARGE SCALE GENOMIC DNA]</scope>
    <source>
        <strain evidence="4">WM1</strain>
    </source>
</reference>
<dbReference type="Proteomes" id="UP000001662">
    <property type="component" value="Chromosome"/>
</dbReference>
<dbReference type="Pfam" id="PF02784">
    <property type="entry name" value="Orn_Arg_deC_N"/>
    <property type="match status" value="1"/>
</dbReference>
<proteinExistence type="predicted"/>
<sequence length="390" mass="44629">MNESKFDYAIHQYQTPFYIFDTDVLALQIRKIRDVLGSDVELCYAMKANPFVIRDIEGLVESFEVCSPGELSICERAGIHMEKVVMSGVYKKPEDVEYALKQYGNKIIYTAESLSHWQTLASCSKRLQLPVRVLLRLTSGNQFGMDESLIRQIIAMGAHEFITIEGIQYFSGTQKRSLKKLESELNMLEQFCQELNSEYGFRVKRLEYGPGLPICYFEEEKKEEEEMLNGLAVLLKHRSFEGRITLEMGRYITASCGSYVTRVADLKTNKGEPYCIVDGGIHQLTYYGQVLAMKKPPILPFHERKGEEKKWTVCGSLCTASDVLVKQYPFQDLQPGDPIIFQMAGAYSVTEGMALFLSRELPQVLLYSAKEHFRIARPCIHTDAFNYFYS</sequence>
<evidence type="ECO:0000259" key="3">
    <source>
        <dbReference type="Pfam" id="PF02784"/>
    </source>
</evidence>
<dbReference type="Gene3D" id="3.20.20.10">
    <property type="entry name" value="Alanine racemase"/>
    <property type="match status" value="1"/>
</dbReference>
<evidence type="ECO:0000256" key="1">
    <source>
        <dbReference type="ARBA" id="ARBA00001933"/>
    </source>
</evidence>
<comment type="cofactor">
    <cofactor evidence="1">
        <name>pyridoxal 5'-phosphate</name>
        <dbReference type="ChEBI" id="CHEBI:597326"/>
    </cofactor>
</comment>
<organism evidence="4 5">
    <name type="scientific">Lacrimispora saccharolytica (strain ATCC 35040 / DSM 2544 / NRCC 2533 / WM1)</name>
    <name type="common">Clostridium saccharolyticum</name>
    <dbReference type="NCBI Taxonomy" id="610130"/>
    <lineage>
        <taxon>Bacteria</taxon>
        <taxon>Bacillati</taxon>
        <taxon>Bacillota</taxon>
        <taxon>Clostridia</taxon>
        <taxon>Lachnospirales</taxon>
        <taxon>Lachnospiraceae</taxon>
        <taxon>Lacrimispora</taxon>
    </lineage>
</organism>
<dbReference type="PANTHER" id="PTHR43727:SF2">
    <property type="entry name" value="GROUP IV DECARBOXYLASE"/>
    <property type="match status" value="1"/>
</dbReference>
<dbReference type="GO" id="GO:0008836">
    <property type="term" value="F:diaminopimelate decarboxylase activity"/>
    <property type="evidence" value="ECO:0007669"/>
    <property type="project" value="TreeGrafter"/>
</dbReference>
<dbReference type="SUPFAM" id="SSF51419">
    <property type="entry name" value="PLP-binding barrel"/>
    <property type="match status" value="1"/>
</dbReference>
<dbReference type="RefSeq" id="WP_013273268.1">
    <property type="nucleotide sequence ID" value="NC_014376.1"/>
</dbReference>
<dbReference type="InterPro" id="IPR022644">
    <property type="entry name" value="De-COase2_N"/>
</dbReference>
<dbReference type="GO" id="GO:0009089">
    <property type="term" value="P:lysine biosynthetic process via diaminopimelate"/>
    <property type="evidence" value="ECO:0007669"/>
    <property type="project" value="TreeGrafter"/>
</dbReference>
<evidence type="ECO:0000256" key="2">
    <source>
        <dbReference type="ARBA" id="ARBA00022898"/>
    </source>
</evidence>
<dbReference type="Gene3D" id="2.40.37.10">
    <property type="entry name" value="Lyase, Ornithine Decarboxylase, Chain A, domain 1"/>
    <property type="match status" value="1"/>
</dbReference>
<dbReference type="eggNOG" id="COG0019">
    <property type="taxonomic scope" value="Bacteria"/>
</dbReference>
<keyword evidence="2" id="KW-0663">Pyridoxal phosphate</keyword>
<dbReference type="InterPro" id="IPR009006">
    <property type="entry name" value="Ala_racemase/Decarboxylase_C"/>
</dbReference>